<dbReference type="EMBL" id="QPEX01000045">
    <property type="protein sequence ID" value="RCS41477.1"/>
    <property type="molecule type" value="Genomic_DNA"/>
</dbReference>
<feature type="transmembrane region" description="Helical" evidence="2">
    <location>
        <begin position="139"/>
        <end position="159"/>
    </location>
</feature>
<keyword evidence="2" id="KW-0812">Transmembrane</keyword>
<keyword evidence="2" id="KW-1133">Transmembrane helix</keyword>
<proteinExistence type="predicted"/>
<evidence type="ECO:0000256" key="1">
    <source>
        <dbReference type="SAM" id="MobiDB-lite"/>
    </source>
</evidence>
<name>A0A368KL44_9BACT</name>
<protein>
    <submittedName>
        <fullName evidence="3">Uncharacterized protein</fullName>
    </submittedName>
</protein>
<evidence type="ECO:0000313" key="4">
    <source>
        <dbReference type="Proteomes" id="UP000253562"/>
    </source>
</evidence>
<feature type="region of interest" description="Disordered" evidence="1">
    <location>
        <begin position="1"/>
        <end position="23"/>
    </location>
</feature>
<sequence>MSSPSDHPDSSSHLRIEDGSSSASPQQRRLRLLGTAVLGAALLLAILPFFITSAKPSQIVTFALGLGMIALLDLGFGAILLAWRSTAGSRLGEWQFTVEGFQSSQFRNLIFSGTMQCVAIFLLWLPLLGEADAKNSSSGLVLFMVLSGFSAVASVPWLVQLLVNVKGHDLEVHAEGLMIGGFYPCRWQRITSYHVWQDACSYITFHIRGRGPVEVFMSPIDCKLLCEVLEKQVGPPASQGRSSDYPDGRQAGQFGQLSIFQ</sequence>
<feature type="compositionally biased region" description="Basic and acidic residues" evidence="1">
    <location>
        <begin position="1"/>
        <end position="18"/>
    </location>
</feature>
<comment type="caution">
    <text evidence="3">The sequence shown here is derived from an EMBL/GenBank/DDBJ whole genome shotgun (WGS) entry which is preliminary data.</text>
</comment>
<keyword evidence="2" id="KW-0472">Membrane</keyword>
<dbReference type="OrthoDB" id="288092at2"/>
<dbReference type="RefSeq" id="WP_114372727.1">
    <property type="nucleotide sequence ID" value="NZ_QPEX01000045.1"/>
</dbReference>
<evidence type="ECO:0000256" key="2">
    <source>
        <dbReference type="SAM" id="Phobius"/>
    </source>
</evidence>
<evidence type="ECO:0000313" key="3">
    <source>
        <dbReference type="EMBL" id="RCS41477.1"/>
    </source>
</evidence>
<accession>A0A368KL44</accession>
<feature type="transmembrane region" description="Helical" evidence="2">
    <location>
        <begin position="32"/>
        <end position="53"/>
    </location>
</feature>
<dbReference type="Proteomes" id="UP000253562">
    <property type="component" value="Unassembled WGS sequence"/>
</dbReference>
<feature type="transmembrane region" description="Helical" evidence="2">
    <location>
        <begin position="59"/>
        <end position="83"/>
    </location>
</feature>
<reference evidence="3 4" key="1">
    <citation type="submission" date="2018-07" db="EMBL/GenBank/DDBJ databases">
        <title>Comparative genomes isolates from brazilian mangrove.</title>
        <authorList>
            <person name="De Araujo J.E."/>
            <person name="Taketani R.G."/>
            <person name="Silva M.C.P."/>
            <person name="Lourenco M.V."/>
            <person name="Oliveira V.M."/>
            <person name="Andreote F.D."/>
        </authorList>
    </citation>
    <scope>NUCLEOTIDE SEQUENCE [LARGE SCALE GENOMIC DNA]</scope>
    <source>
        <strain evidence="3 4">HEX PRIS-MGV</strain>
    </source>
</reference>
<gene>
    <name evidence="3" type="ORF">DTL42_23270</name>
</gene>
<dbReference type="AlphaFoldDB" id="A0A368KL44"/>
<feature type="transmembrane region" description="Helical" evidence="2">
    <location>
        <begin position="109"/>
        <end position="127"/>
    </location>
</feature>
<organism evidence="3 4">
    <name type="scientific">Bremerella cremea</name>
    <dbReference type="NCBI Taxonomy" id="1031537"/>
    <lineage>
        <taxon>Bacteria</taxon>
        <taxon>Pseudomonadati</taxon>
        <taxon>Planctomycetota</taxon>
        <taxon>Planctomycetia</taxon>
        <taxon>Pirellulales</taxon>
        <taxon>Pirellulaceae</taxon>
        <taxon>Bremerella</taxon>
    </lineage>
</organism>